<protein>
    <submittedName>
        <fullName evidence="2">Uncharacterized protein</fullName>
    </submittedName>
</protein>
<name>A0A4Z0QWV7_9FIRM</name>
<reference evidence="2 3" key="1">
    <citation type="submission" date="2019-03" db="EMBL/GenBank/DDBJ databases">
        <title>Draft Genome Sequence of Desulfosporosinus fructosivorans Strain 63.6F, Isolated from Marine Sediment in the Baltic Sea.</title>
        <authorList>
            <person name="Hausmann B."/>
            <person name="Vandieken V."/>
            <person name="Pjevac P."/>
            <person name="Schreck K."/>
            <person name="Herbold C.W."/>
            <person name="Loy A."/>
        </authorList>
    </citation>
    <scope>NUCLEOTIDE SEQUENCE [LARGE SCALE GENOMIC DNA]</scope>
    <source>
        <strain evidence="2 3">63.6F</strain>
    </source>
</reference>
<evidence type="ECO:0000313" key="2">
    <source>
        <dbReference type="EMBL" id="TGE34900.1"/>
    </source>
</evidence>
<gene>
    <name evidence="2" type="ORF">E4K67_28255</name>
</gene>
<evidence type="ECO:0000313" key="3">
    <source>
        <dbReference type="Proteomes" id="UP000298460"/>
    </source>
</evidence>
<proteinExistence type="predicted"/>
<dbReference type="AlphaFoldDB" id="A0A4Z0QWV7"/>
<keyword evidence="3" id="KW-1185">Reference proteome</keyword>
<dbReference type="OrthoDB" id="1797570at2"/>
<comment type="caution">
    <text evidence="2">The sequence shown here is derived from an EMBL/GenBank/DDBJ whole genome shotgun (WGS) entry which is preliminary data.</text>
</comment>
<feature type="transmembrane region" description="Helical" evidence="1">
    <location>
        <begin position="6"/>
        <end position="24"/>
    </location>
</feature>
<dbReference type="EMBL" id="SPQQ01000025">
    <property type="protein sequence ID" value="TGE34900.1"/>
    <property type="molecule type" value="Genomic_DNA"/>
</dbReference>
<organism evidence="2 3">
    <name type="scientific">Desulfosporosinus fructosivorans</name>
    <dbReference type="NCBI Taxonomy" id="2018669"/>
    <lineage>
        <taxon>Bacteria</taxon>
        <taxon>Bacillati</taxon>
        <taxon>Bacillota</taxon>
        <taxon>Clostridia</taxon>
        <taxon>Eubacteriales</taxon>
        <taxon>Desulfitobacteriaceae</taxon>
        <taxon>Desulfosporosinus</taxon>
    </lineage>
</organism>
<keyword evidence="1" id="KW-1133">Transmembrane helix</keyword>
<keyword evidence="1" id="KW-0472">Membrane</keyword>
<dbReference type="RefSeq" id="WP_135552879.1">
    <property type="nucleotide sequence ID" value="NZ_SPQQ01000025.1"/>
</dbReference>
<evidence type="ECO:0000256" key="1">
    <source>
        <dbReference type="SAM" id="Phobius"/>
    </source>
</evidence>
<accession>A0A4Z0QWV7</accession>
<sequence>MAGVISLSFCGVLFIVLLIILMTVRTEFGKIDEKYGKPYMAKLVKMIGGHPDLKRGSIAISLHPKNAIAFNRKVFVFSQISSIKIISQLPKELKIDRNTAMNTEGEEQYLCIEVRDEYGENEVIFTTKSDFKEVANQLIQSWNKYNLLS</sequence>
<keyword evidence="1" id="KW-0812">Transmembrane</keyword>
<dbReference type="Proteomes" id="UP000298460">
    <property type="component" value="Unassembled WGS sequence"/>
</dbReference>